<evidence type="ECO:0000313" key="1">
    <source>
        <dbReference type="EMBL" id="CAB4286989.1"/>
    </source>
</evidence>
<gene>
    <name evidence="1" type="ORF">CURHAP_LOCUS44792</name>
    <name evidence="2" type="ORF">ORAREDHAP_LOCUS44117</name>
</gene>
<dbReference type="PANTHER" id="PTHR33264">
    <property type="entry name" value="EXPRESSED PROTEIN"/>
    <property type="match status" value="1"/>
</dbReference>
<dbReference type="EMBL" id="CAEKDK010000007">
    <property type="protein sequence ID" value="CAB4286989.1"/>
    <property type="molecule type" value="Genomic_DNA"/>
</dbReference>
<organism evidence="1 3">
    <name type="scientific">Prunus armeniaca</name>
    <name type="common">Apricot</name>
    <name type="synonym">Armeniaca vulgaris</name>
    <dbReference type="NCBI Taxonomy" id="36596"/>
    <lineage>
        <taxon>Eukaryota</taxon>
        <taxon>Viridiplantae</taxon>
        <taxon>Streptophyta</taxon>
        <taxon>Embryophyta</taxon>
        <taxon>Tracheophyta</taxon>
        <taxon>Spermatophyta</taxon>
        <taxon>Magnoliopsida</taxon>
        <taxon>eudicotyledons</taxon>
        <taxon>Gunneridae</taxon>
        <taxon>Pentapetalae</taxon>
        <taxon>rosids</taxon>
        <taxon>fabids</taxon>
        <taxon>Rosales</taxon>
        <taxon>Rosaceae</taxon>
        <taxon>Amygdaloideae</taxon>
        <taxon>Amygdaleae</taxon>
        <taxon>Prunus</taxon>
    </lineage>
</organism>
<evidence type="ECO:0000313" key="2">
    <source>
        <dbReference type="EMBL" id="CAB4317356.1"/>
    </source>
</evidence>
<dbReference type="AlphaFoldDB" id="A0A6J5VD75"/>
<evidence type="ECO:0000313" key="3">
    <source>
        <dbReference type="Proteomes" id="UP000507222"/>
    </source>
</evidence>
<protein>
    <submittedName>
        <fullName evidence="1">Uncharacterized protein</fullName>
    </submittedName>
</protein>
<keyword evidence="4" id="KW-1185">Reference proteome</keyword>
<dbReference type="OrthoDB" id="695262at2759"/>
<accession>A0A6J5VD75</accession>
<evidence type="ECO:0000313" key="4">
    <source>
        <dbReference type="Proteomes" id="UP000507245"/>
    </source>
</evidence>
<dbReference type="EMBL" id="CAEKKB010000007">
    <property type="protein sequence ID" value="CAB4317356.1"/>
    <property type="molecule type" value="Genomic_DNA"/>
</dbReference>
<dbReference type="Proteomes" id="UP000507222">
    <property type="component" value="Unassembled WGS sequence"/>
</dbReference>
<name>A0A6J5VD75_PRUAR</name>
<reference evidence="4" key="1">
    <citation type="journal article" date="2020" name="Genome Biol.">
        <title>Gamete binning: chromosome-level and haplotype-resolved genome assembly enabled by high-throughput single-cell sequencing of gamete genomes.</title>
        <authorList>
            <person name="Campoy J.A."/>
            <person name="Sun H."/>
            <person name="Goel M."/>
            <person name="Jiao W.-B."/>
            <person name="Folz-Donahue K."/>
            <person name="Wang N."/>
            <person name="Rubio M."/>
            <person name="Liu C."/>
            <person name="Kukat C."/>
            <person name="Ruiz D."/>
            <person name="Huettel B."/>
            <person name="Schneeberger K."/>
        </authorList>
    </citation>
    <scope>NUCLEOTIDE SEQUENCE [LARGE SCALE GENOMIC DNA]</scope>
    <source>
        <strain evidence="4">cv. Rojo Pasion</strain>
    </source>
</reference>
<reference evidence="1 3" key="2">
    <citation type="submission" date="2020-05" db="EMBL/GenBank/DDBJ databases">
        <authorList>
            <person name="Campoy J."/>
            <person name="Schneeberger K."/>
            <person name="Spophaly S."/>
        </authorList>
    </citation>
    <scope>NUCLEOTIDE SEQUENCE [LARGE SCALE GENOMIC DNA]</scope>
    <source>
        <strain evidence="1">PruArmRojPasFocal</strain>
    </source>
</reference>
<dbReference type="PANTHER" id="PTHR33264:SF8">
    <property type="entry name" value="EXPRESSED PROTEIN"/>
    <property type="match status" value="1"/>
</dbReference>
<sequence>MSQSITSSRQLFLRQTSSNRRQPLLRTQVSHSTVRLAEVAGGTAAECAAVCCCCPCGLVNLLVLVIYKVPAGICRRVLKKKRRKRHVKKGLLQPRHCKCTCGFDGSELQFHQVGFDCGLEINDMSHKVADDESVDEDVLKLEKEMWDRFYSTGFWRSPSQREPSKVLPGI</sequence>
<dbReference type="Proteomes" id="UP000507245">
    <property type="component" value="Unassembled WGS sequence"/>
</dbReference>
<proteinExistence type="predicted"/>